<keyword evidence="9" id="KW-1185">Reference proteome</keyword>
<evidence type="ECO:0000256" key="3">
    <source>
        <dbReference type="ARBA" id="ARBA00008397"/>
    </source>
</evidence>
<dbReference type="NCBIfam" id="NF002794">
    <property type="entry name" value="PRK02925.1"/>
    <property type="match status" value="1"/>
</dbReference>
<evidence type="ECO:0000256" key="5">
    <source>
        <dbReference type="ARBA" id="ARBA00020555"/>
    </source>
</evidence>
<comment type="caution">
    <text evidence="8">The sequence shown here is derived from an EMBL/GenBank/DDBJ whole genome shotgun (WGS) entry which is preliminary data.</text>
</comment>
<dbReference type="InterPro" id="IPR032466">
    <property type="entry name" value="Metal_Hydrolase"/>
</dbReference>
<dbReference type="PANTHER" id="PTHR30068:SF4">
    <property type="entry name" value="URONATE ISOMERASE"/>
    <property type="match status" value="1"/>
</dbReference>
<dbReference type="Gene3D" id="1.10.2020.10">
    <property type="entry name" value="uronate isomerase, domain 2, chain A"/>
    <property type="match status" value="1"/>
</dbReference>
<gene>
    <name evidence="7 8" type="primary">uxaC</name>
    <name evidence="8" type="ORF">LMF89_17975</name>
</gene>
<dbReference type="Proteomes" id="UP001165492">
    <property type="component" value="Unassembled WGS sequence"/>
</dbReference>
<dbReference type="GO" id="GO:0008880">
    <property type="term" value="F:glucuronate isomerase activity"/>
    <property type="evidence" value="ECO:0007669"/>
    <property type="project" value="UniProtKB-EC"/>
</dbReference>
<dbReference type="RefSeq" id="WP_229536245.1">
    <property type="nucleotide sequence ID" value="NZ_JAJHJB010000029.1"/>
</dbReference>
<evidence type="ECO:0000313" key="9">
    <source>
        <dbReference type="Proteomes" id="UP001165492"/>
    </source>
</evidence>
<keyword evidence="6 7" id="KW-0413">Isomerase</keyword>
<dbReference type="HAMAP" id="MF_00675">
    <property type="entry name" value="UxaC"/>
    <property type="match status" value="1"/>
</dbReference>
<dbReference type="InterPro" id="IPR003766">
    <property type="entry name" value="Uronate_isomerase"/>
</dbReference>
<comment type="catalytic activity">
    <reaction evidence="1 7">
        <text>D-glucuronate = D-fructuronate</text>
        <dbReference type="Rhea" id="RHEA:13049"/>
        <dbReference type="ChEBI" id="CHEBI:58720"/>
        <dbReference type="ChEBI" id="CHEBI:59863"/>
        <dbReference type="EC" id="5.3.1.12"/>
    </reaction>
</comment>
<accession>A0ABS8HVP4</accession>
<comment type="pathway">
    <text evidence="2 7">Carbohydrate metabolism; pentose and glucuronate interconversion.</text>
</comment>
<evidence type="ECO:0000256" key="7">
    <source>
        <dbReference type="HAMAP-Rule" id="MF_00675"/>
    </source>
</evidence>
<evidence type="ECO:0000256" key="1">
    <source>
        <dbReference type="ARBA" id="ARBA00001165"/>
    </source>
</evidence>
<sequence length="468" mass="54791">MNGFMDENYLLETETAKKLYFEYAKDMPIFDYHCHLPVQEIADDKKFENITQLWLSGDHYKWRALRANGISEEYITGNKSDYEKFQKWAETVPYTVGNPLFQWTYFELRHYFGIQYHLTLETADAIWEKCNALLQQEEFSARNLIRRSNVKALCTTDDPVESLEYHEKIKADQTFDVMVLPTFRPDMALEVGHENFQKWINKLGDIAGITIHTFEDYLEALKHRIQDFHKVGCRLSDHGLSEHFYMESNKDEIYDIFNKRFDNQSISLEEQIKFRSAILIFLGKEYAQHGWAMQIHIGAIRNTNTRMLHSIGINTGFDTIADFNFANELAKFLDALDAVQLLPKTILYGLNPRDNYMLAAMAGNFQSDIPGKVQFGSAWWFNDHEEGMIDQMKALSSIGLFSRFVGMLTDSRSFISYTRHEYFRRIVCNLVGNWVEKGSYYQDFDFLGKMIKGICFNNIKDYLNVEVE</sequence>
<dbReference type="SUPFAM" id="SSF51556">
    <property type="entry name" value="Metallo-dependent hydrolases"/>
    <property type="match status" value="1"/>
</dbReference>
<name>A0ABS8HVP4_9FIRM</name>
<protein>
    <recommendedName>
        <fullName evidence="5 7">Uronate isomerase</fullName>
        <ecNumber evidence="4 7">5.3.1.12</ecNumber>
    </recommendedName>
    <alternativeName>
        <fullName evidence="7">Glucuronate isomerase</fullName>
    </alternativeName>
    <alternativeName>
        <fullName evidence="7">Uronic isomerase</fullName>
    </alternativeName>
</protein>
<reference evidence="8" key="1">
    <citation type="submission" date="2021-11" db="EMBL/GenBank/DDBJ databases">
        <title>Description of a new species Pelosinus isolated from the bottom sediments of Lake Baikal.</title>
        <authorList>
            <person name="Zakharyuk A."/>
        </authorList>
    </citation>
    <scope>NUCLEOTIDE SEQUENCE</scope>
    <source>
        <strain evidence="8">Bkl1</strain>
    </source>
</reference>
<evidence type="ECO:0000313" key="8">
    <source>
        <dbReference type="EMBL" id="MCC5467226.1"/>
    </source>
</evidence>
<comment type="catalytic activity">
    <reaction evidence="7">
        <text>aldehydo-D-galacturonate = keto-D-tagaturonate</text>
        <dbReference type="Rhea" id="RHEA:27702"/>
        <dbReference type="ChEBI" id="CHEBI:12952"/>
        <dbReference type="ChEBI" id="CHEBI:17886"/>
    </reaction>
</comment>
<dbReference type="EMBL" id="JAJHJB010000029">
    <property type="protein sequence ID" value="MCC5467226.1"/>
    <property type="molecule type" value="Genomic_DNA"/>
</dbReference>
<comment type="similarity">
    <text evidence="3 7">Belongs to the metallo-dependent hydrolases superfamily. Uronate isomerase family.</text>
</comment>
<dbReference type="PANTHER" id="PTHR30068">
    <property type="entry name" value="URONATE ISOMERASE"/>
    <property type="match status" value="1"/>
</dbReference>
<proteinExistence type="inferred from homology"/>
<dbReference type="Gene3D" id="3.20.20.140">
    <property type="entry name" value="Metal-dependent hydrolases"/>
    <property type="match status" value="1"/>
</dbReference>
<dbReference type="EC" id="5.3.1.12" evidence="4 7"/>
<dbReference type="Pfam" id="PF02614">
    <property type="entry name" value="UxaC"/>
    <property type="match status" value="1"/>
</dbReference>
<evidence type="ECO:0000256" key="2">
    <source>
        <dbReference type="ARBA" id="ARBA00004892"/>
    </source>
</evidence>
<evidence type="ECO:0000256" key="4">
    <source>
        <dbReference type="ARBA" id="ARBA00012546"/>
    </source>
</evidence>
<evidence type="ECO:0000256" key="6">
    <source>
        <dbReference type="ARBA" id="ARBA00023235"/>
    </source>
</evidence>
<organism evidence="8 9">
    <name type="scientific">Pelosinus baikalensis</name>
    <dbReference type="NCBI Taxonomy" id="2892015"/>
    <lineage>
        <taxon>Bacteria</taxon>
        <taxon>Bacillati</taxon>
        <taxon>Bacillota</taxon>
        <taxon>Negativicutes</taxon>
        <taxon>Selenomonadales</taxon>
        <taxon>Sporomusaceae</taxon>
        <taxon>Pelosinus</taxon>
    </lineage>
</organism>